<evidence type="ECO:0000313" key="3">
    <source>
        <dbReference type="Proteomes" id="UP001146120"/>
    </source>
</evidence>
<proteinExistence type="predicted"/>
<accession>A0AAV2YYF4</accession>
<dbReference type="InterPro" id="IPR014867">
    <property type="entry name" value="Spore_coat_CotH_CotH2/3/7"/>
</dbReference>
<name>A0AAV2YYF4_9STRA</name>
<sequence>MKQPVRANIEVVDNDNGTLNCLHGERTSVHESVVHYRGQSSLHFGKHQLAVKLASSEEFLGLPEERSFILNGPTVDGSLMRNHLGHWLYRGTGRWSPRTRHVVVFIRDRLDINDDTPVYKGIYLVLERIGYGPNRVGLAPLDSNCSLDELSGGWAWQINPLSFGSYSPNIVLDQYQQMFGAGERPLLMYPKGETLTQTMRDYFVDPATSPLGLLYQNMHENMTQPEQLEELLDLGSYVDYFLHSEMSQNQDAYRRSAYFFKDRAQPINAGPAWDLNLAYGIGAFAGRKDWIYKPFAFWKRLLCHHKFVALVAKRWRALRAGMWSDDTITAFIHDSVAPINRQLAYCHNWTTINLQCANVAVGNKGTYQQHIDKLTASVLARAKWMDENIAKFYAPLTSELCMSVGALPAFNCAADGDDDGCLTNPEKYIEAAEFPPVRQATTGGLCEARPTSLNTREQPSADPCWLSAGTYPTAGAITPFCSGYGYCDPGPGATCVCINGRKPPTCARSDAPIVKPTVLTSEPNRMWTSPLFYIAYTIALTVGVFAAVAFYHRVLRSQPRRLSRSLSTDALVARRPSSYGAIE</sequence>
<dbReference type="Pfam" id="PF08757">
    <property type="entry name" value="CotH"/>
    <property type="match status" value="2"/>
</dbReference>
<dbReference type="EMBL" id="DAKRPA010000131">
    <property type="protein sequence ID" value="DAZ97559.1"/>
    <property type="molecule type" value="Genomic_DNA"/>
</dbReference>
<gene>
    <name evidence="2" type="ORF">N0F65_005531</name>
</gene>
<keyword evidence="1" id="KW-1133">Transmembrane helix</keyword>
<organism evidence="2 3">
    <name type="scientific">Lagenidium giganteum</name>
    <dbReference type="NCBI Taxonomy" id="4803"/>
    <lineage>
        <taxon>Eukaryota</taxon>
        <taxon>Sar</taxon>
        <taxon>Stramenopiles</taxon>
        <taxon>Oomycota</taxon>
        <taxon>Peronosporomycetes</taxon>
        <taxon>Pythiales</taxon>
        <taxon>Pythiaceae</taxon>
    </lineage>
</organism>
<dbReference type="Proteomes" id="UP001146120">
    <property type="component" value="Unassembled WGS sequence"/>
</dbReference>
<reference evidence="2" key="2">
    <citation type="journal article" date="2023" name="Microbiol Resour">
        <title>Decontamination and Annotation of the Draft Genome Sequence of the Oomycete Lagenidium giganteum ARSEF 373.</title>
        <authorList>
            <person name="Morgan W.R."/>
            <person name="Tartar A."/>
        </authorList>
    </citation>
    <scope>NUCLEOTIDE SEQUENCE</scope>
    <source>
        <strain evidence="2">ARSEF 373</strain>
    </source>
</reference>
<protein>
    <submittedName>
        <fullName evidence="2">Uncharacterized protein</fullName>
    </submittedName>
</protein>
<feature type="transmembrane region" description="Helical" evidence="1">
    <location>
        <begin position="531"/>
        <end position="551"/>
    </location>
</feature>
<keyword evidence="1" id="KW-0812">Transmembrane</keyword>
<reference evidence="2" key="1">
    <citation type="submission" date="2022-11" db="EMBL/GenBank/DDBJ databases">
        <authorList>
            <person name="Morgan W.R."/>
            <person name="Tartar A."/>
        </authorList>
    </citation>
    <scope>NUCLEOTIDE SEQUENCE</scope>
    <source>
        <strain evidence="2">ARSEF 373</strain>
    </source>
</reference>
<keyword evidence="1" id="KW-0472">Membrane</keyword>
<comment type="caution">
    <text evidence="2">The sequence shown here is derived from an EMBL/GenBank/DDBJ whole genome shotgun (WGS) entry which is preliminary data.</text>
</comment>
<dbReference type="AlphaFoldDB" id="A0AAV2YYF4"/>
<evidence type="ECO:0000256" key="1">
    <source>
        <dbReference type="SAM" id="Phobius"/>
    </source>
</evidence>
<keyword evidence="3" id="KW-1185">Reference proteome</keyword>
<evidence type="ECO:0000313" key="2">
    <source>
        <dbReference type="EMBL" id="DAZ97559.1"/>
    </source>
</evidence>